<dbReference type="Gene3D" id="1.10.12.10">
    <property type="entry name" value="Lyase 2-enoyl-coa Hydratase, Chain A, domain 2"/>
    <property type="match status" value="1"/>
</dbReference>
<dbReference type="SUPFAM" id="SSF52096">
    <property type="entry name" value="ClpP/crotonase"/>
    <property type="match status" value="1"/>
</dbReference>
<evidence type="ECO:0000256" key="1">
    <source>
        <dbReference type="ARBA" id="ARBA00005254"/>
    </source>
</evidence>
<comment type="similarity">
    <text evidence="1 3">Belongs to the enoyl-CoA hydratase/isomerase family.</text>
</comment>
<keyword evidence="2" id="KW-0456">Lyase</keyword>
<evidence type="ECO:0000256" key="2">
    <source>
        <dbReference type="ARBA" id="ARBA00023239"/>
    </source>
</evidence>
<dbReference type="EMBL" id="QWGB01000014">
    <property type="protein sequence ID" value="RIJ20569.1"/>
    <property type="molecule type" value="Genomic_DNA"/>
</dbReference>
<proteinExistence type="inferred from homology"/>
<keyword evidence="4" id="KW-0413">Isomerase</keyword>
<dbReference type="GO" id="GO:0016836">
    <property type="term" value="F:hydro-lyase activity"/>
    <property type="evidence" value="ECO:0007669"/>
    <property type="project" value="UniProtKB-ARBA"/>
</dbReference>
<dbReference type="GO" id="GO:0016853">
    <property type="term" value="F:isomerase activity"/>
    <property type="evidence" value="ECO:0007669"/>
    <property type="project" value="UniProtKB-KW"/>
</dbReference>
<gene>
    <name evidence="4" type="ORF">D1224_15790</name>
</gene>
<dbReference type="AlphaFoldDB" id="A0A399QSM3"/>
<organism evidence="4 5">
    <name type="scientific">Henriciella barbarensis</name>
    <dbReference type="NCBI Taxonomy" id="86342"/>
    <lineage>
        <taxon>Bacteria</taxon>
        <taxon>Pseudomonadati</taxon>
        <taxon>Pseudomonadota</taxon>
        <taxon>Alphaproteobacteria</taxon>
        <taxon>Hyphomonadales</taxon>
        <taxon>Hyphomonadaceae</taxon>
        <taxon>Henriciella</taxon>
    </lineage>
</organism>
<dbReference type="CDD" id="cd06558">
    <property type="entry name" value="crotonase-like"/>
    <property type="match status" value="1"/>
</dbReference>
<dbReference type="PANTHER" id="PTHR11941:SF130">
    <property type="entry name" value="ENOYL-COA HYDRATASE ECHA12-RELATED"/>
    <property type="match status" value="1"/>
</dbReference>
<dbReference type="Pfam" id="PF00378">
    <property type="entry name" value="ECH_1"/>
    <property type="match status" value="1"/>
</dbReference>
<dbReference type="RefSeq" id="WP_119380886.1">
    <property type="nucleotide sequence ID" value="NZ_QWGB01000014.1"/>
</dbReference>
<dbReference type="OrthoDB" id="9777711at2"/>
<dbReference type="GO" id="GO:0006635">
    <property type="term" value="P:fatty acid beta-oxidation"/>
    <property type="evidence" value="ECO:0007669"/>
    <property type="project" value="TreeGrafter"/>
</dbReference>
<evidence type="ECO:0000313" key="4">
    <source>
        <dbReference type="EMBL" id="RIJ20569.1"/>
    </source>
</evidence>
<reference evidence="4 5" key="1">
    <citation type="submission" date="2018-08" db="EMBL/GenBank/DDBJ databases">
        <title>Henriciella mobilis sp. nov., isolated from seawater.</title>
        <authorList>
            <person name="Cheng H."/>
            <person name="Wu Y.-H."/>
            <person name="Xu X.-W."/>
            <person name="Guo L.-L."/>
        </authorList>
    </citation>
    <scope>NUCLEOTIDE SEQUENCE [LARGE SCALE GENOMIC DNA]</scope>
    <source>
        <strain evidence="4 5">CCUG66934</strain>
    </source>
</reference>
<dbReference type="FunFam" id="1.10.12.10:FF:000001">
    <property type="entry name" value="Probable enoyl-CoA hydratase, mitochondrial"/>
    <property type="match status" value="1"/>
</dbReference>
<accession>A0A399QSM3</accession>
<sequence length="264" mass="28449">MHDYKTISVEVRGGVHYLTLNRPDMLNAINTEMVGELSDYFGGLFHNRDCRIVVMKGAGRAFCAGLDIKARGENETPFGGGFGFQGYLADVYIKMRRCPQPIISLVQGAACGGGFAFALASDIRIGGESMKMNAAFIKLGLSACDMGVSYFLPRLVGVTIASELMMTGRFIHADRALAVGLVNQIVPDAELDSAGEVFVEEMLATSPMGLRLTKEGLNMAVDAASLEAAMAIENRNQVLCAGTEDVKEGMQAFIEKRKPVYKDA</sequence>
<evidence type="ECO:0000313" key="5">
    <source>
        <dbReference type="Proteomes" id="UP000265431"/>
    </source>
</evidence>
<comment type="caution">
    <text evidence="4">The sequence shown here is derived from an EMBL/GenBank/DDBJ whole genome shotgun (WGS) entry which is preliminary data.</text>
</comment>
<dbReference type="InterPro" id="IPR018376">
    <property type="entry name" value="Enoyl-CoA_hyd/isom_CS"/>
</dbReference>
<evidence type="ECO:0000256" key="3">
    <source>
        <dbReference type="RuleBase" id="RU003707"/>
    </source>
</evidence>
<name>A0A399QSM3_9PROT</name>
<dbReference type="InterPro" id="IPR001753">
    <property type="entry name" value="Enoyl-CoA_hydra/iso"/>
</dbReference>
<protein>
    <submittedName>
        <fullName evidence="4">Enoyl-CoA hydratase/isomerase family protein</fullName>
    </submittedName>
</protein>
<dbReference type="Proteomes" id="UP000265431">
    <property type="component" value="Unassembled WGS sequence"/>
</dbReference>
<dbReference type="InterPro" id="IPR029045">
    <property type="entry name" value="ClpP/crotonase-like_dom_sf"/>
</dbReference>
<dbReference type="InterPro" id="IPR014748">
    <property type="entry name" value="Enoyl-CoA_hydra_C"/>
</dbReference>
<dbReference type="PROSITE" id="PS00166">
    <property type="entry name" value="ENOYL_COA_HYDRATASE"/>
    <property type="match status" value="1"/>
</dbReference>
<dbReference type="Gene3D" id="3.90.226.10">
    <property type="entry name" value="2-enoyl-CoA Hydratase, Chain A, domain 1"/>
    <property type="match status" value="1"/>
</dbReference>
<dbReference type="PANTHER" id="PTHR11941">
    <property type="entry name" value="ENOYL-COA HYDRATASE-RELATED"/>
    <property type="match status" value="1"/>
</dbReference>
<keyword evidence="5" id="KW-1185">Reference proteome</keyword>